<dbReference type="AlphaFoldDB" id="A0A368TQF6"/>
<accession>A0A368TQF6</accession>
<reference evidence="1 2" key="1">
    <citation type="submission" date="2018-07" db="EMBL/GenBank/DDBJ databases">
        <title>Halomonas montanilacus sp. nov., isolated from Lake Pengyan on Tibetan Plateau.</title>
        <authorList>
            <person name="Lu H."/>
            <person name="Xing P."/>
            <person name="Wu Q."/>
        </authorList>
    </citation>
    <scope>NUCLEOTIDE SEQUENCE [LARGE SCALE GENOMIC DNA]</scope>
    <source>
        <strain evidence="1 2">PYC7W</strain>
    </source>
</reference>
<sequence length="124" mass="13924">MTQPSTHIAIMRLLDAYLDGLHYADSGMLQEVFHSDARYINTVAGDYCNLSVPEYFQLLEERVAPAESGQERQGRVVAIEVGGPCMAFAKVEVAMLGRAYNDFLTLLFDNGKWSIITKVFHYNT</sequence>
<evidence type="ECO:0000313" key="1">
    <source>
        <dbReference type="EMBL" id="RCV86830.1"/>
    </source>
</evidence>
<name>A0A368TQF6_9GAMM</name>
<dbReference type="RefSeq" id="WP_114480619.1">
    <property type="nucleotide sequence ID" value="NZ_QPII01000020.1"/>
</dbReference>
<dbReference type="SUPFAM" id="SSF54427">
    <property type="entry name" value="NTF2-like"/>
    <property type="match status" value="1"/>
</dbReference>
<organism evidence="1 2">
    <name type="scientific">Billgrantia montanilacus</name>
    <dbReference type="NCBI Taxonomy" id="2282305"/>
    <lineage>
        <taxon>Bacteria</taxon>
        <taxon>Pseudomonadati</taxon>
        <taxon>Pseudomonadota</taxon>
        <taxon>Gammaproteobacteria</taxon>
        <taxon>Oceanospirillales</taxon>
        <taxon>Halomonadaceae</taxon>
        <taxon>Billgrantia</taxon>
    </lineage>
</organism>
<dbReference type="Gene3D" id="3.10.450.50">
    <property type="match status" value="1"/>
</dbReference>
<comment type="caution">
    <text evidence="1">The sequence shown here is derived from an EMBL/GenBank/DDBJ whole genome shotgun (WGS) entry which is preliminary data.</text>
</comment>
<dbReference type="InterPro" id="IPR032710">
    <property type="entry name" value="NTF2-like_dom_sf"/>
</dbReference>
<dbReference type="Pfam" id="PF12893">
    <property type="entry name" value="Lumazine_bd_2"/>
    <property type="match status" value="1"/>
</dbReference>
<proteinExistence type="predicted"/>
<dbReference type="Proteomes" id="UP000252405">
    <property type="component" value="Unassembled WGS sequence"/>
</dbReference>
<evidence type="ECO:0000313" key="2">
    <source>
        <dbReference type="Proteomes" id="UP000252405"/>
    </source>
</evidence>
<keyword evidence="2" id="KW-1185">Reference proteome</keyword>
<dbReference type="InterPro" id="IPR039437">
    <property type="entry name" value="FrzH/put_lumazine-bd"/>
</dbReference>
<protein>
    <submittedName>
        <fullName evidence="1">Nuclear transport factor 2 family protein</fullName>
    </submittedName>
</protein>
<gene>
    <name evidence="1" type="ORF">DU505_19410</name>
</gene>
<dbReference type="OrthoDB" id="5676998at2"/>
<dbReference type="EMBL" id="QPII01000020">
    <property type="protein sequence ID" value="RCV86830.1"/>
    <property type="molecule type" value="Genomic_DNA"/>
</dbReference>